<dbReference type="PROSITE" id="PS52015">
    <property type="entry name" value="TONB_CTD"/>
    <property type="match status" value="1"/>
</dbReference>
<comment type="similarity">
    <text evidence="2">Belongs to the TonB family.</text>
</comment>
<evidence type="ECO:0000256" key="11">
    <source>
        <dbReference type="SAM" id="Phobius"/>
    </source>
</evidence>
<dbReference type="Proteomes" id="UP000249082">
    <property type="component" value="Unassembled WGS sequence"/>
</dbReference>
<keyword evidence="6 11" id="KW-0812">Transmembrane</keyword>
<evidence type="ECO:0000313" key="13">
    <source>
        <dbReference type="EMBL" id="PZQ56703.1"/>
    </source>
</evidence>
<keyword evidence="5" id="KW-0997">Cell inner membrane</keyword>
<evidence type="ECO:0000256" key="2">
    <source>
        <dbReference type="ARBA" id="ARBA00006555"/>
    </source>
</evidence>
<keyword evidence="3" id="KW-0813">Transport</keyword>
<protein>
    <submittedName>
        <fullName evidence="13">Energy transducer TonB</fullName>
    </submittedName>
</protein>
<keyword evidence="9 11" id="KW-0472">Membrane</keyword>
<feature type="transmembrane region" description="Helical" evidence="11">
    <location>
        <begin position="23"/>
        <end position="42"/>
    </location>
</feature>
<dbReference type="SUPFAM" id="SSF74653">
    <property type="entry name" value="TolA/TonB C-terminal domain"/>
    <property type="match status" value="1"/>
</dbReference>
<proteinExistence type="inferred from homology"/>
<dbReference type="EMBL" id="QFPX01000003">
    <property type="protein sequence ID" value="PZQ56703.1"/>
    <property type="molecule type" value="Genomic_DNA"/>
</dbReference>
<evidence type="ECO:0000256" key="9">
    <source>
        <dbReference type="ARBA" id="ARBA00023136"/>
    </source>
</evidence>
<dbReference type="PANTHER" id="PTHR33446:SF2">
    <property type="entry name" value="PROTEIN TONB"/>
    <property type="match status" value="1"/>
</dbReference>
<name>A0A2W5QPU0_9SPHN</name>
<evidence type="ECO:0000256" key="4">
    <source>
        <dbReference type="ARBA" id="ARBA00022475"/>
    </source>
</evidence>
<gene>
    <name evidence="13" type="ORF">DI555_05015</name>
</gene>
<comment type="caution">
    <text evidence="13">The sequence shown here is derived from an EMBL/GenBank/DDBJ whole genome shotgun (WGS) entry which is preliminary data.</text>
</comment>
<sequence>MSKVAATGLNASKGRLWVGSPRVISLAVTVLVHILGFGIVIYNQFPLALEKRPVSAKPVIIVYNVAAAPATKERKQEGTAATISPRKEGNGPEQRTKPSLVEAVAPASSPLMVNPDIEVEALGAVTPQQQASDPVQDYRLALFARLAEHRDYPETARLRHYQGDGAVSFRIDRGGNLLSASMERSTGRAVLDRAALRQVRRASPFPQIPPELPDELIVAVPLQFLIVPPGRQMAAR</sequence>
<keyword evidence="4" id="KW-1003">Cell membrane</keyword>
<evidence type="ECO:0000256" key="5">
    <source>
        <dbReference type="ARBA" id="ARBA00022519"/>
    </source>
</evidence>
<dbReference type="GO" id="GO:0055085">
    <property type="term" value="P:transmembrane transport"/>
    <property type="evidence" value="ECO:0007669"/>
    <property type="project" value="InterPro"/>
</dbReference>
<organism evidence="13 14">
    <name type="scientific">Novosphingobium pentaromativorans</name>
    <dbReference type="NCBI Taxonomy" id="205844"/>
    <lineage>
        <taxon>Bacteria</taxon>
        <taxon>Pseudomonadati</taxon>
        <taxon>Pseudomonadota</taxon>
        <taxon>Alphaproteobacteria</taxon>
        <taxon>Sphingomonadales</taxon>
        <taxon>Sphingomonadaceae</taxon>
        <taxon>Novosphingobium</taxon>
    </lineage>
</organism>
<dbReference type="Gene3D" id="3.30.1150.10">
    <property type="match status" value="1"/>
</dbReference>
<evidence type="ECO:0000256" key="6">
    <source>
        <dbReference type="ARBA" id="ARBA00022692"/>
    </source>
</evidence>
<dbReference type="GO" id="GO:0098797">
    <property type="term" value="C:plasma membrane protein complex"/>
    <property type="evidence" value="ECO:0007669"/>
    <property type="project" value="TreeGrafter"/>
</dbReference>
<dbReference type="NCBIfam" id="TIGR01352">
    <property type="entry name" value="tonB_Cterm"/>
    <property type="match status" value="1"/>
</dbReference>
<dbReference type="Pfam" id="PF03544">
    <property type="entry name" value="TonB_C"/>
    <property type="match status" value="1"/>
</dbReference>
<dbReference type="InterPro" id="IPR037682">
    <property type="entry name" value="TonB_C"/>
</dbReference>
<comment type="subcellular location">
    <subcellularLocation>
        <location evidence="1">Cell inner membrane</location>
        <topology evidence="1">Single-pass membrane protein</topology>
        <orientation evidence="1">Periplasmic side</orientation>
    </subcellularLocation>
</comment>
<dbReference type="InterPro" id="IPR006260">
    <property type="entry name" value="TonB/TolA_C"/>
</dbReference>
<feature type="domain" description="TonB C-terminal" evidence="12">
    <location>
        <begin position="137"/>
        <end position="233"/>
    </location>
</feature>
<dbReference type="PANTHER" id="PTHR33446">
    <property type="entry name" value="PROTEIN TONB-RELATED"/>
    <property type="match status" value="1"/>
</dbReference>
<evidence type="ECO:0000259" key="12">
    <source>
        <dbReference type="PROSITE" id="PS52015"/>
    </source>
</evidence>
<feature type="compositionally biased region" description="Basic and acidic residues" evidence="10">
    <location>
        <begin position="85"/>
        <end position="96"/>
    </location>
</feature>
<dbReference type="GO" id="GO:0031992">
    <property type="term" value="F:energy transducer activity"/>
    <property type="evidence" value="ECO:0007669"/>
    <property type="project" value="TreeGrafter"/>
</dbReference>
<keyword evidence="7" id="KW-0653">Protein transport</keyword>
<evidence type="ECO:0000256" key="8">
    <source>
        <dbReference type="ARBA" id="ARBA00022989"/>
    </source>
</evidence>
<reference evidence="13 14" key="1">
    <citation type="submission" date="2017-08" db="EMBL/GenBank/DDBJ databases">
        <title>Infants hospitalized years apart are colonized by the same room-sourced microbial strains.</title>
        <authorList>
            <person name="Brooks B."/>
            <person name="Olm M.R."/>
            <person name="Firek B.A."/>
            <person name="Baker R."/>
            <person name="Thomas B.C."/>
            <person name="Morowitz M.J."/>
            <person name="Banfield J.F."/>
        </authorList>
    </citation>
    <scope>NUCLEOTIDE SEQUENCE [LARGE SCALE GENOMIC DNA]</scope>
    <source>
        <strain evidence="13">S2_005_002_R2_33</strain>
    </source>
</reference>
<dbReference type="AlphaFoldDB" id="A0A2W5QPU0"/>
<evidence type="ECO:0000256" key="3">
    <source>
        <dbReference type="ARBA" id="ARBA00022448"/>
    </source>
</evidence>
<keyword evidence="8 11" id="KW-1133">Transmembrane helix</keyword>
<evidence type="ECO:0000256" key="1">
    <source>
        <dbReference type="ARBA" id="ARBA00004383"/>
    </source>
</evidence>
<feature type="region of interest" description="Disordered" evidence="10">
    <location>
        <begin position="74"/>
        <end position="99"/>
    </location>
</feature>
<evidence type="ECO:0000256" key="10">
    <source>
        <dbReference type="SAM" id="MobiDB-lite"/>
    </source>
</evidence>
<accession>A0A2W5QPU0</accession>
<dbReference type="InterPro" id="IPR051045">
    <property type="entry name" value="TonB-dependent_transducer"/>
</dbReference>
<dbReference type="GO" id="GO:0015031">
    <property type="term" value="P:protein transport"/>
    <property type="evidence" value="ECO:0007669"/>
    <property type="project" value="UniProtKB-KW"/>
</dbReference>
<evidence type="ECO:0000256" key="7">
    <source>
        <dbReference type="ARBA" id="ARBA00022927"/>
    </source>
</evidence>
<evidence type="ECO:0000313" key="14">
    <source>
        <dbReference type="Proteomes" id="UP000249082"/>
    </source>
</evidence>